<dbReference type="AlphaFoldDB" id="A0A437S5X0"/>
<dbReference type="Gene3D" id="1.10.390.10">
    <property type="entry name" value="Neutral Protease Domain 2"/>
    <property type="match status" value="1"/>
</dbReference>
<feature type="transmembrane region" description="Helical" evidence="1">
    <location>
        <begin position="20"/>
        <end position="38"/>
    </location>
</feature>
<reference evidence="3 4" key="1">
    <citation type="submission" date="2018-11" db="EMBL/GenBank/DDBJ databases">
        <title>Genome sequencing and assembly of Anaerosphaera sp. nov., GS7-6-2.</title>
        <authorList>
            <person name="Rettenmaier R."/>
            <person name="Liebl W."/>
            <person name="Zverlov V."/>
        </authorList>
    </citation>
    <scope>NUCLEOTIDE SEQUENCE [LARGE SCALE GENOMIC DNA]</scope>
    <source>
        <strain evidence="3 4">GS7-6-2</strain>
    </source>
</reference>
<comment type="caution">
    <text evidence="3">The sequence shown here is derived from an EMBL/GenBank/DDBJ whole genome shotgun (WGS) entry which is preliminary data.</text>
</comment>
<protein>
    <recommendedName>
        <fullName evidence="2">Peptidase M1 membrane alanine aminopeptidase domain-containing protein</fullName>
    </recommendedName>
</protein>
<feature type="transmembrane region" description="Helical" evidence="1">
    <location>
        <begin position="93"/>
        <end position="119"/>
    </location>
</feature>
<organism evidence="3 4">
    <name type="scientific">Anaerosphaera multitolerans</name>
    <dbReference type="NCBI Taxonomy" id="2487351"/>
    <lineage>
        <taxon>Bacteria</taxon>
        <taxon>Bacillati</taxon>
        <taxon>Bacillota</taxon>
        <taxon>Tissierellia</taxon>
        <taxon>Tissierellales</taxon>
        <taxon>Peptoniphilaceae</taxon>
        <taxon>Anaerosphaera</taxon>
    </lineage>
</organism>
<dbReference type="EMBL" id="RLIH01000010">
    <property type="protein sequence ID" value="RVU54399.1"/>
    <property type="molecule type" value="Genomic_DNA"/>
</dbReference>
<evidence type="ECO:0000313" key="3">
    <source>
        <dbReference type="EMBL" id="RVU54399.1"/>
    </source>
</evidence>
<accession>A0A437S5X0</accession>
<dbReference type="OrthoDB" id="9814383at2"/>
<feature type="transmembrane region" description="Helical" evidence="1">
    <location>
        <begin position="253"/>
        <end position="270"/>
    </location>
</feature>
<feature type="transmembrane region" description="Helical" evidence="1">
    <location>
        <begin position="50"/>
        <end position="72"/>
    </location>
</feature>
<proteinExistence type="predicted"/>
<feature type="transmembrane region" description="Helical" evidence="1">
    <location>
        <begin position="139"/>
        <end position="158"/>
    </location>
</feature>
<gene>
    <name evidence="3" type="ORF">EF514_07325</name>
</gene>
<keyword evidence="4" id="KW-1185">Reference proteome</keyword>
<dbReference type="GO" id="GO:0008237">
    <property type="term" value="F:metallopeptidase activity"/>
    <property type="evidence" value="ECO:0007669"/>
    <property type="project" value="InterPro"/>
</dbReference>
<sequence length="739" mass="84434">MDFRKRVRMEILRLLRSKIMKLVIMLTLICPILGYSLYQPATYGTTSSVVLANPVLAGGLGGAFVFGMYTLYEWSRDEKARVKVLADSIINPLFNSGVKIVSLICLAFLTTVLTAIVYLPYTAVKLGIQFSVLEYILSYGLLMFLTVVMGILASASIYQIVTRAELSFIIFLLLILYSLSPWVEERYMLRWINPLIPIYSDNFGNTLLFRTSVYSRIFWISLLLGLYFVSLLSVRVYEKTIFASIRKNIKNKWLLTFSITFITTAFLMYTNQPYVDQAKVELEENYFSGGDIAVATSNKEESKGNKNLKLINTFFNISLNTLKGKTVGKAIYSIVNESQDSQECIINLSPGIKIDSIIVNGKEIEFIDLKNDYGYGNRDIITELPKDKNINMEIKYGGTVKIPAPVEGLLLGGEITSDYIYISGNELAPKLLILSDEINPIEGNITIPSNMTPVSIGKPVALLSKNMDGTNTWEVFNESGGMNFFAADYECMEIGNEFFPVNFYYSKKHSEKFENWNVEEILKSTIEYCTKTYGKLPYSKELPLNLVMNSAHFQGGGATDNLSFITESSFIEEVLNDPLKGANASEVIAHEIIHQWWGVHRFMMDMENPEWTSEGVTVYATYRMMKEKYGEEYVKKNYIDVWERELKNTNDNFYLRNPKYLTQLPERYLYNLQMEFISMNIYTKVPLQILKAEELVGGEEEMDRILKDLFSKEDTEMHPYITWQDFLDACGLIESQLNL</sequence>
<feature type="transmembrane region" description="Helical" evidence="1">
    <location>
        <begin position="213"/>
        <end position="232"/>
    </location>
</feature>
<evidence type="ECO:0000313" key="4">
    <source>
        <dbReference type="Proteomes" id="UP000288812"/>
    </source>
</evidence>
<dbReference type="RefSeq" id="WP_127724782.1">
    <property type="nucleotide sequence ID" value="NZ_RLIH01000010.1"/>
</dbReference>
<name>A0A437S5X0_9FIRM</name>
<evidence type="ECO:0000259" key="2">
    <source>
        <dbReference type="Pfam" id="PF01433"/>
    </source>
</evidence>
<feature type="domain" description="Peptidase M1 membrane alanine aminopeptidase" evidence="2">
    <location>
        <begin position="522"/>
        <end position="712"/>
    </location>
</feature>
<keyword evidence="1" id="KW-0472">Membrane</keyword>
<dbReference type="GO" id="GO:0008270">
    <property type="term" value="F:zinc ion binding"/>
    <property type="evidence" value="ECO:0007669"/>
    <property type="project" value="InterPro"/>
</dbReference>
<keyword evidence="1" id="KW-0812">Transmembrane</keyword>
<evidence type="ECO:0000256" key="1">
    <source>
        <dbReference type="SAM" id="Phobius"/>
    </source>
</evidence>
<feature type="transmembrane region" description="Helical" evidence="1">
    <location>
        <begin position="165"/>
        <end position="183"/>
    </location>
</feature>
<dbReference type="InterPro" id="IPR014782">
    <property type="entry name" value="Peptidase_M1_dom"/>
</dbReference>
<dbReference type="Pfam" id="PF01433">
    <property type="entry name" value="Peptidase_M1"/>
    <property type="match status" value="1"/>
</dbReference>
<dbReference type="InterPro" id="IPR027268">
    <property type="entry name" value="Peptidase_M4/M1_CTD_sf"/>
</dbReference>
<dbReference type="SUPFAM" id="SSF55486">
    <property type="entry name" value="Metalloproteases ('zincins'), catalytic domain"/>
    <property type="match status" value="1"/>
</dbReference>
<keyword evidence="1" id="KW-1133">Transmembrane helix</keyword>
<dbReference type="Proteomes" id="UP000288812">
    <property type="component" value="Unassembled WGS sequence"/>
</dbReference>